<dbReference type="Proteomes" id="UP000199150">
    <property type="component" value="Unassembled WGS sequence"/>
</dbReference>
<protein>
    <submittedName>
        <fullName evidence="4">Imidazolonepropionase</fullName>
    </submittedName>
</protein>
<keyword evidence="2" id="KW-0732">Signal</keyword>
<dbReference type="STRING" id="260084.SAMN02927928_2440"/>
<accession>A0A1G4S5J7</accession>
<feature type="domain" description="Amidohydrolase-related" evidence="3">
    <location>
        <begin position="1019"/>
        <end position="1081"/>
    </location>
</feature>
<dbReference type="Gene3D" id="2.120.10.30">
    <property type="entry name" value="TolB, C-terminal domain"/>
    <property type="match status" value="3"/>
</dbReference>
<dbReference type="AlphaFoldDB" id="A0A1G4S5J7"/>
<evidence type="ECO:0000256" key="1">
    <source>
        <dbReference type="ARBA" id="ARBA00009820"/>
    </source>
</evidence>
<gene>
    <name evidence="4" type="ORF">SAMN02927928_2440</name>
</gene>
<evidence type="ECO:0000313" key="4">
    <source>
        <dbReference type="EMBL" id="SCW64296.1"/>
    </source>
</evidence>
<dbReference type="PANTHER" id="PTHR36842:SF1">
    <property type="entry name" value="PROTEIN TOLB"/>
    <property type="match status" value="1"/>
</dbReference>
<dbReference type="PANTHER" id="PTHR36842">
    <property type="entry name" value="PROTEIN TOLB HOMOLOG"/>
    <property type="match status" value="1"/>
</dbReference>
<dbReference type="InterPro" id="IPR011659">
    <property type="entry name" value="WD40"/>
</dbReference>
<dbReference type="SUPFAM" id="SSF51556">
    <property type="entry name" value="Metallo-dependent hydrolases"/>
    <property type="match status" value="1"/>
</dbReference>
<dbReference type="OrthoDB" id="9758793at2"/>
<dbReference type="Pfam" id="PF26549">
    <property type="entry name" value="Tricorn_N"/>
    <property type="match status" value="1"/>
</dbReference>
<feature type="signal peptide" evidence="2">
    <location>
        <begin position="1"/>
        <end position="26"/>
    </location>
</feature>
<dbReference type="InterPro" id="IPR006680">
    <property type="entry name" value="Amidohydro-rel"/>
</dbReference>
<dbReference type="Gene3D" id="3.20.20.140">
    <property type="entry name" value="Metal-dependent hydrolases"/>
    <property type="match status" value="2"/>
</dbReference>
<evidence type="ECO:0000259" key="3">
    <source>
        <dbReference type="Pfam" id="PF01979"/>
    </source>
</evidence>
<sequence length="1113" mass="121317">MKNLAEMKSLPLVALVALFAATTVHAHDEDLPVPFGNAVGWIKDGAGAVDNIRPRQAKGQILPLKPTRKISFDTSEGTWMSLGVSPDGKTLVFDMLGDIYTMDAKGGVAKPLRTGLPFESQPVFSPDGKQIAFISDASGADNLWVMKADGTGARQVSFGDDDTVLVSPEWAPDGQTVYLSRYRPSYNAYELWQYSLDGAEKLVIPTKATADQARDAWLSTLGATPSPDGRSLYMARHVGPVDPDQRDEWTIIKRDLATGAETAIIAEPNGSGHSRNPGAYFRPAVSPDGRYLAYATRFDNQTGLRLRDLQTGEDKWLAFPVTHDQLQANSWLDLLPRYTFAPDSRSILITVGGKFQRIALDGTATPIPFTAHVQLALGALSRQKITEDTGPIHAHIIQTPQMSPDGSQLAFSALGKVYVMPLTGDAKPNEIADGWQPSWSPDGKALTFVTWSARQAGDVWTVALDGSAPKKISLRPDYYTYPVFTPDGTQVLAERSPQRDRLRLYMEYGATREATLVSLPVNGSAPRDIVTTYMGQRPTFTNEPDTAYLQTGAGLSRIDLKTGAQSDIVSVNGPGWYFQDGPVPVDAVRLSPDGKWIAAIIGQQLHVIERPAADVKQVDLSDPKVKHRRITDVGADFMEWSADGKTLTYALGSTFYKRSLDSITFDDQPNWSADPGKPDRFHADVIVPRDEPKGLLLLRGATALPMDAPAVPDADILIDGNRIAKIGPRGSFTVPADVTMRDVTGKTIMPGFIDTHDHIGTVRREVLDTEDWSLRERLAYGVTTSFDPSTLTVDEIAYKDMLDAGLMTGPRLPSTGMALFSFNRFSSLEETKKVLSRFHADYGLSNIKSYRVGSRKVREWVQMAALAEDLQPTTEGALSLKLDLSQIMDGYSGNEHALVALPIYKDVIQLLAQSRTSYTTTLQITNGGATGQDYFIARDNPSSSEKYRYYTPHFALAQMTTRLDQWLPLSEYAFPTVAKGAADIQRAGGLVGIGAHGNTPGVGFHWELEAHVMGGPNITGMTPEEALHAGTLGSAETIGRVGEIGSLTPGKFADLLILDADPRTDITNALKIDQVMKNGRLYDAADLSQVWPDKLPAVTPWFADEYPATGARK</sequence>
<dbReference type="InterPro" id="IPR011059">
    <property type="entry name" value="Metal-dep_hydrolase_composite"/>
</dbReference>
<reference evidence="5" key="1">
    <citation type="submission" date="2016-10" db="EMBL/GenBank/DDBJ databases">
        <authorList>
            <person name="Varghese N."/>
            <person name="Submissions S."/>
        </authorList>
    </citation>
    <scope>NUCLEOTIDE SEQUENCE [LARGE SCALE GENOMIC DNA]</scope>
    <source>
        <strain evidence="5">CGMCC 1.3431</strain>
    </source>
</reference>
<proteinExistence type="inferred from homology"/>
<evidence type="ECO:0000313" key="5">
    <source>
        <dbReference type="Proteomes" id="UP000199150"/>
    </source>
</evidence>
<dbReference type="InterPro" id="IPR011042">
    <property type="entry name" value="6-blade_b-propeller_TolB-like"/>
</dbReference>
<dbReference type="GO" id="GO:0016810">
    <property type="term" value="F:hydrolase activity, acting on carbon-nitrogen (but not peptide) bonds"/>
    <property type="evidence" value="ECO:0007669"/>
    <property type="project" value="InterPro"/>
</dbReference>
<dbReference type="SUPFAM" id="SSF51338">
    <property type="entry name" value="Composite domain of metallo-dependent hydrolases"/>
    <property type="match status" value="1"/>
</dbReference>
<dbReference type="Pfam" id="PF07676">
    <property type="entry name" value="PD40"/>
    <property type="match status" value="2"/>
</dbReference>
<dbReference type="InterPro" id="IPR032466">
    <property type="entry name" value="Metal_Hydrolase"/>
</dbReference>
<organism evidence="4 5">
    <name type="scientific">Asticcacaulis taihuensis</name>
    <dbReference type="NCBI Taxonomy" id="260084"/>
    <lineage>
        <taxon>Bacteria</taxon>
        <taxon>Pseudomonadati</taxon>
        <taxon>Pseudomonadota</taxon>
        <taxon>Alphaproteobacteria</taxon>
        <taxon>Caulobacterales</taxon>
        <taxon>Caulobacteraceae</taxon>
        <taxon>Asticcacaulis</taxon>
    </lineage>
</organism>
<dbReference type="SUPFAM" id="SSF82171">
    <property type="entry name" value="DPP6 N-terminal domain-like"/>
    <property type="match status" value="1"/>
</dbReference>
<name>A0A1G4S5J7_9CAUL</name>
<keyword evidence="5" id="KW-1185">Reference proteome</keyword>
<evidence type="ECO:0000256" key="2">
    <source>
        <dbReference type="SAM" id="SignalP"/>
    </source>
</evidence>
<dbReference type="Pfam" id="PF01979">
    <property type="entry name" value="Amidohydro_1"/>
    <property type="match status" value="1"/>
</dbReference>
<dbReference type="SUPFAM" id="SSF69304">
    <property type="entry name" value="Tricorn protease N-terminal domain"/>
    <property type="match status" value="1"/>
</dbReference>
<feature type="chain" id="PRO_5011488671" evidence="2">
    <location>
        <begin position="27"/>
        <end position="1113"/>
    </location>
</feature>
<dbReference type="Gene3D" id="2.30.40.10">
    <property type="entry name" value="Urease, subunit C, domain 1"/>
    <property type="match status" value="2"/>
</dbReference>
<dbReference type="EMBL" id="FMTS01000003">
    <property type="protein sequence ID" value="SCW64296.1"/>
    <property type="molecule type" value="Genomic_DNA"/>
</dbReference>
<comment type="similarity">
    <text evidence="1">Belongs to the TolB family.</text>
</comment>